<sequence>MSQEILMHPHGEMRRDERALTDPQALDAILQAGRVMYIALASADMPFLLPVFYVWDGTALWFHSARAGSKIDIMRQNANICFAVSEYGGIIEDDLACNFEARHRTVIGVGKTYFVDDEAEKVTMLHCLMARFSDKRFHFPAANLKATQVIRIDITSMKGKQHGY</sequence>
<dbReference type="PANTHER" id="PTHR34071:SF2">
    <property type="entry name" value="FLAVIN-NUCLEOTIDE-BINDING PROTEIN"/>
    <property type="match status" value="1"/>
</dbReference>
<dbReference type="Pfam" id="PF12900">
    <property type="entry name" value="Pyridox_ox_2"/>
    <property type="match status" value="1"/>
</dbReference>
<dbReference type="SUPFAM" id="SSF50475">
    <property type="entry name" value="FMN-binding split barrel"/>
    <property type="match status" value="1"/>
</dbReference>
<dbReference type="Gene3D" id="2.30.110.10">
    <property type="entry name" value="Electron Transport, Fmn-binding Protein, Chain A"/>
    <property type="match status" value="1"/>
</dbReference>
<organism evidence="1 2">
    <name type="scientific">Kosakonia arachidis</name>
    <dbReference type="NCBI Taxonomy" id="551989"/>
    <lineage>
        <taxon>Bacteria</taxon>
        <taxon>Pseudomonadati</taxon>
        <taxon>Pseudomonadota</taxon>
        <taxon>Gammaproteobacteria</taxon>
        <taxon>Enterobacterales</taxon>
        <taxon>Enterobacteriaceae</taxon>
        <taxon>Kosakonia</taxon>
    </lineage>
</organism>
<dbReference type="PANTHER" id="PTHR34071">
    <property type="entry name" value="5-NITROIMIDAZOLE ANTIBIOTICS RESISTANCE PROTEIN, NIMA-FAMILY-RELATED PROTEIN-RELATED"/>
    <property type="match status" value="1"/>
</dbReference>
<reference evidence="2" key="1">
    <citation type="submission" date="2016-10" db="EMBL/GenBank/DDBJ databases">
        <authorList>
            <person name="Varghese N."/>
            <person name="Submissions S."/>
        </authorList>
    </citation>
    <scope>NUCLEOTIDE SEQUENCE [LARGE SCALE GENOMIC DNA]</scope>
    <source>
        <strain evidence="2">Ah-143</strain>
    </source>
</reference>
<dbReference type="AlphaFoldDB" id="A0A1I7DXR2"/>
<proteinExistence type="predicted"/>
<evidence type="ECO:0000313" key="1">
    <source>
        <dbReference type="EMBL" id="SFU16469.1"/>
    </source>
</evidence>
<evidence type="ECO:0008006" key="3">
    <source>
        <dbReference type="Google" id="ProtNLM"/>
    </source>
</evidence>
<dbReference type="InterPro" id="IPR012349">
    <property type="entry name" value="Split_barrel_FMN-bd"/>
</dbReference>
<dbReference type="EMBL" id="FPAU01000007">
    <property type="protein sequence ID" value="SFU16469.1"/>
    <property type="molecule type" value="Genomic_DNA"/>
</dbReference>
<accession>A0A1I7DXR2</accession>
<dbReference type="Proteomes" id="UP000199187">
    <property type="component" value="Unassembled WGS sequence"/>
</dbReference>
<evidence type="ECO:0000313" key="2">
    <source>
        <dbReference type="Proteomes" id="UP000199187"/>
    </source>
</evidence>
<dbReference type="RefSeq" id="WP_090125469.1">
    <property type="nucleotide sequence ID" value="NZ_CP045300.1"/>
</dbReference>
<protein>
    <recommendedName>
        <fullName evidence="3">Nitroimidazol reductase NimA, pyridoxamine 5'-phosphate oxidase superfamily</fullName>
    </recommendedName>
</protein>
<dbReference type="OrthoDB" id="116031at2"/>
<gene>
    <name evidence="1" type="ORF">SAMN05192562_107151</name>
</gene>
<keyword evidence="2" id="KW-1185">Reference proteome</keyword>
<name>A0A1I7DXR2_9ENTR</name>
<dbReference type="InterPro" id="IPR024747">
    <property type="entry name" value="Pyridox_Oxase-rel"/>
</dbReference>